<dbReference type="GO" id="GO:0016787">
    <property type="term" value="F:hydrolase activity"/>
    <property type="evidence" value="ECO:0007669"/>
    <property type="project" value="UniProtKB-KW"/>
</dbReference>
<dbReference type="eggNOG" id="COG0546">
    <property type="taxonomic scope" value="Bacteria"/>
</dbReference>
<dbReference type="SUPFAM" id="SSF56784">
    <property type="entry name" value="HAD-like"/>
    <property type="match status" value="1"/>
</dbReference>
<reference evidence="3" key="1">
    <citation type="journal article" date="2014" name="Stand. Genomic Sci.">
        <title>Genome sequence of the exopolysaccharide-producing Salipiger mucosus type strain (DSM 16094(T)), a moderately halophilic member of the Roseobacter clade.</title>
        <authorList>
            <person name="Riedel T."/>
            <person name="Spring S."/>
            <person name="Fiebig A."/>
            <person name="Petersen J."/>
            <person name="Kyrpides N.C."/>
            <person name="Goker M."/>
            <person name="Klenk H.P."/>
        </authorList>
    </citation>
    <scope>NUCLEOTIDE SEQUENCE [LARGE SCALE GENOMIC DNA]</scope>
    <source>
        <strain evidence="3">DSM 16094</strain>
    </source>
</reference>
<sequence>MSLRAEAVLFDKDGTLFDFHATWSVWALDAMRTLSGGVADRLEAMADSARFDLVAGRFLPDSPIIAGTNREAAACLARVLPDRSVEEVEHFLMVSAAEAPLAEAVPLAPLLARLGQMGLVLGVMTNDTEYAARAHLETAGITQAFDFVAGFDSGHGAEARPGAASGLRPQHWPGSGTLRHGGRQHA</sequence>
<gene>
    <name evidence="2" type="ORF">Salmuc_02824</name>
</gene>
<dbReference type="STRING" id="1123237.Salmuc_02824"/>
<dbReference type="InterPro" id="IPR023198">
    <property type="entry name" value="PGP-like_dom2"/>
</dbReference>
<organism evidence="2 3">
    <name type="scientific">Salipiger mucosus DSM 16094</name>
    <dbReference type="NCBI Taxonomy" id="1123237"/>
    <lineage>
        <taxon>Bacteria</taxon>
        <taxon>Pseudomonadati</taxon>
        <taxon>Pseudomonadota</taxon>
        <taxon>Alphaproteobacteria</taxon>
        <taxon>Rhodobacterales</taxon>
        <taxon>Roseobacteraceae</taxon>
        <taxon>Salipiger</taxon>
    </lineage>
</organism>
<accession>S9R0H9</accession>
<feature type="region of interest" description="Disordered" evidence="1">
    <location>
        <begin position="158"/>
        <end position="186"/>
    </location>
</feature>
<keyword evidence="3" id="KW-1185">Reference proteome</keyword>
<name>S9R0H9_9RHOB</name>
<dbReference type="InterPro" id="IPR023214">
    <property type="entry name" value="HAD_sf"/>
</dbReference>
<evidence type="ECO:0000256" key="1">
    <source>
        <dbReference type="SAM" id="MobiDB-lite"/>
    </source>
</evidence>
<keyword evidence="2" id="KW-0378">Hydrolase</keyword>
<dbReference type="AlphaFoldDB" id="S9R0H9"/>
<dbReference type="EMBL" id="APVH01000009">
    <property type="protein sequence ID" value="EPX85443.1"/>
    <property type="molecule type" value="Genomic_DNA"/>
</dbReference>
<evidence type="ECO:0000313" key="3">
    <source>
        <dbReference type="Proteomes" id="UP000015347"/>
    </source>
</evidence>
<proteinExistence type="predicted"/>
<dbReference type="Pfam" id="PF00702">
    <property type="entry name" value="Hydrolase"/>
    <property type="match status" value="1"/>
</dbReference>
<comment type="caution">
    <text evidence="2">The sequence shown here is derived from an EMBL/GenBank/DDBJ whole genome shotgun (WGS) entry which is preliminary data.</text>
</comment>
<dbReference type="HOGENOM" id="CLU_1453445_0_0_5"/>
<dbReference type="Proteomes" id="UP000015347">
    <property type="component" value="Unassembled WGS sequence"/>
</dbReference>
<evidence type="ECO:0000313" key="2">
    <source>
        <dbReference type="EMBL" id="EPX85443.1"/>
    </source>
</evidence>
<dbReference type="Gene3D" id="3.40.50.1000">
    <property type="entry name" value="HAD superfamily/HAD-like"/>
    <property type="match status" value="1"/>
</dbReference>
<protein>
    <submittedName>
        <fullName evidence="2">HAD-superfamily hydrolase, subfamily IA, variant 1 family protein</fullName>
    </submittedName>
</protein>
<dbReference type="InterPro" id="IPR036412">
    <property type="entry name" value="HAD-like_sf"/>
</dbReference>
<dbReference type="Gene3D" id="1.10.150.240">
    <property type="entry name" value="Putative phosphatase, domain 2"/>
    <property type="match status" value="1"/>
</dbReference>